<dbReference type="Proteomes" id="UP000663570">
    <property type="component" value="Chromosome"/>
</dbReference>
<dbReference type="RefSeq" id="WP_206255684.1">
    <property type="nucleotide sequence ID" value="NZ_CP071060.1"/>
</dbReference>
<sequence>MTSTTAESGSTSAILDWLATQPSADLADEAVQIRRQLDQLATPGVAPTQFHRCIELFYGRALRAGSELKPRLCEAGLPLDRNLHTTARQVVEAMCAIAGGFLQVAGHVRSGAIRPQPRLIETLAARGLRMLSEAWEIAGLSGGMHVAELWPLSVSLISAAGDEPVPTDASGESAQFAFKRLVSLGTLQLERFSQAEIGWICEYLNRVATLLQLELKAPAAPDNGWYWIAAVSDDGPQAVVRRAPPAGQQLVFASPTALAKRVAEHLARLEAGQQPFELNLPRVAVGVQPLSLLQRLRSEWAIPVKREQPRRKTQYTVQACTGIPAIWDIMRGDTPRRDGAVQEWQVINESPGGFAIMHVAGVAAGLAAGTAVALRRDDEQPWSVCVVRWIRSENPSQIELGLQIVSTGATPVTVGFRGARERPSKMVRALVLPAMPALRHHPAILAPTGTYTSRRFALVSDLDRIYIAQGRLLSLDMQTANIELFQFEIDPYPI</sequence>
<evidence type="ECO:0008006" key="3">
    <source>
        <dbReference type="Google" id="ProtNLM"/>
    </source>
</evidence>
<organism evidence="1 2">
    <name type="scientific">Niveibacterium microcysteis</name>
    <dbReference type="NCBI Taxonomy" id="2811415"/>
    <lineage>
        <taxon>Bacteria</taxon>
        <taxon>Pseudomonadati</taxon>
        <taxon>Pseudomonadota</taxon>
        <taxon>Betaproteobacteria</taxon>
        <taxon>Rhodocyclales</taxon>
        <taxon>Rhodocyclaceae</taxon>
        <taxon>Niveibacterium</taxon>
    </lineage>
</organism>
<gene>
    <name evidence="1" type="ORF">JY500_06880</name>
</gene>
<keyword evidence="2" id="KW-1185">Reference proteome</keyword>
<name>A0ABX7M9D0_9RHOO</name>
<evidence type="ECO:0000313" key="1">
    <source>
        <dbReference type="EMBL" id="QSI78345.1"/>
    </source>
</evidence>
<dbReference type="EMBL" id="CP071060">
    <property type="protein sequence ID" value="QSI78345.1"/>
    <property type="molecule type" value="Genomic_DNA"/>
</dbReference>
<protein>
    <recommendedName>
        <fullName evidence="3">GTPase</fullName>
    </recommendedName>
</protein>
<accession>A0ABX7M9D0</accession>
<reference evidence="1 2" key="1">
    <citation type="submission" date="2021-02" db="EMBL/GenBank/DDBJ databases">
        <title>Niveibacterium changnyeongensis HC41.</title>
        <authorList>
            <person name="Kang M."/>
        </authorList>
    </citation>
    <scope>NUCLEOTIDE SEQUENCE [LARGE SCALE GENOMIC DNA]</scope>
    <source>
        <strain evidence="1 2">HC41</strain>
    </source>
</reference>
<evidence type="ECO:0000313" key="2">
    <source>
        <dbReference type="Proteomes" id="UP000663570"/>
    </source>
</evidence>
<proteinExistence type="predicted"/>